<gene>
    <name evidence="1" type="ORF">BWGO95_03035</name>
</gene>
<accession>A0A1G4EM35</accession>
<dbReference type="Proteomes" id="UP000195696">
    <property type="component" value="Unassembled WGS sequence"/>
</dbReference>
<sequence>MKRREASDVFISGGRVLIGADFVGGLVRSW</sequence>
<dbReference type="AlphaFoldDB" id="A0A1G4EM35"/>
<proteinExistence type="predicted"/>
<protein>
    <submittedName>
        <fullName evidence="1">Uncharacterized protein</fullName>
    </submittedName>
</protein>
<name>A0A1G4EM35_BACMY</name>
<dbReference type="EMBL" id="FMAK01000035">
    <property type="protein sequence ID" value="SCB68888.1"/>
    <property type="molecule type" value="Genomic_DNA"/>
</dbReference>
<reference evidence="1 2" key="1">
    <citation type="submission" date="2016-08" db="EMBL/GenBank/DDBJ databases">
        <authorList>
            <person name="Seilhamer J.J."/>
        </authorList>
    </citation>
    <scope>NUCLEOTIDE SEQUENCE [LARGE SCALE GENOMIC DNA]</scope>
    <source>
        <strain evidence="1 2">SDA_GO95</strain>
    </source>
</reference>
<evidence type="ECO:0000313" key="1">
    <source>
        <dbReference type="EMBL" id="SCB68888.1"/>
    </source>
</evidence>
<evidence type="ECO:0000313" key="2">
    <source>
        <dbReference type="Proteomes" id="UP000195696"/>
    </source>
</evidence>
<organism evidence="1 2">
    <name type="scientific">Bacillus mycoides</name>
    <dbReference type="NCBI Taxonomy" id="1405"/>
    <lineage>
        <taxon>Bacteria</taxon>
        <taxon>Bacillati</taxon>
        <taxon>Bacillota</taxon>
        <taxon>Bacilli</taxon>
        <taxon>Bacillales</taxon>
        <taxon>Bacillaceae</taxon>
        <taxon>Bacillus</taxon>
        <taxon>Bacillus cereus group</taxon>
    </lineage>
</organism>